<sequence>MLTAIGRASVQRVLVRGSALAGRRTTTATPTFAKAVVAPALRTFTTSLRFRSPDASEKPATKTKKATTATKKTAAKPKAATKAAAAKKKPAAKKKAAAKPKAVKPKKVLTPEQKLKKEAKELRQEIKDLKVTALLSEPKKLPDTAWLVYSSANVVPGSPVGVQMPAVSRQFRSLSSSELQEYADTAARNKVANDASYRAWVESHEPIEIYNANVARRQLRRKTEGWGSFTRPSIRDERLPKGTQLAFGLYSKSRWASGELSGAVTEVAKQLSEEYKNLDPVEKKVYEDLAAADQVRYAKEMQAILGKEVKKPASASP</sequence>
<keyword evidence="1" id="KW-0539">Nucleus</keyword>
<dbReference type="InterPro" id="IPR009071">
    <property type="entry name" value="HMG_box_dom"/>
</dbReference>
<dbReference type="Proteomes" id="UP000813385">
    <property type="component" value="Unassembled WGS sequence"/>
</dbReference>
<evidence type="ECO:0000259" key="3">
    <source>
        <dbReference type="PROSITE" id="PS50118"/>
    </source>
</evidence>
<feature type="DNA-binding region" description="HMG box" evidence="1">
    <location>
        <begin position="240"/>
        <end position="305"/>
    </location>
</feature>
<evidence type="ECO:0000256" key="2">
    <source>
        <dbReference type="SAM" id="MobiDB-lite"/>
    </source>
</evidence>
<reference evidence="4" key="1">
    <citation type="journal article" date="2021" name="Nat. Commun.">
        <title>Genetic determinants of endophytism in the Arabidopsis root mycobiome.</title>
        <authorList>
            <person name="Mesny F."/>
            <person name="Miyauchi S."/>
            <person name="Thiergart T."/>
            <person name="Pickel B."/>
            <person name="Atanasova L."/>
            <person name="Karlsson M."/>
            <person name="Huettel B."/>
            <person name="Barry K.W."/>
            <person name="Haridas S."/>
            <person name="Chen C."/>
            <person name="Bauer D."/>
            <person name="Andreopoulos W."/>
            <person name="Pangilinan J."/>
            <person name="LaButti K."/>
            <person name="Riley R."/>
            <person name="Lipzen A."/>
            <person name="Clum A."/>
            <person name="Drula E."/>
            <person name="Henrissat B."/>
            <person name="Kohler A."/>
            <person name="Grigoriev I.V."/>
            <person name="Martin F.M."/>
            <person name="Hacquard S."/>
        </authorList>
    </citation>
    <scope>NUCLEOTIDE SEQUENCE</scope>
    <source>
        <strain evidence="4">MPI-CAGE-AT-0016</strain>
    </source>
</reference>
<dbReference type="PROSITE" id="PS50118">
    <property type="entry name" value="HMG_BOX_2"/>
    <property type="match status" value="1"/>
</dbReference>
<gene>
    <name evidence="4" type="ORF">B0T11DRAFT_22522</name>
</gene>
<feature type="region of interest" description="Disordered" evidence="2">
    <location>
        <begin position="49"/>
        <end position="107"/>
    </location>
</feature>
<organism evidence="4 5">
    <name type="scientific">Plectosphaerella cucumerina</name>
    <dbReference type="NCBI Taxonomy" id="40658"/>
    <lineage>
        <taxon>Eukaryota</taxon>
        <taxon>Fungi</taxon>
        <taxon>Dikarya</taxon>
        <taxon>Ascomycota</taxon>
        <taxon>Pezizomycotina</taxon>
        <taxon>Sordariomycetes</taxon>
        <taxon>Hypocreomycetidae</taxon>
        <taxon>Glomerellales</taxon>
        <taxon>Plectosphaerellaceae</taxon>
        <taxon>Plectosphaerella</taxon>
    </lineage>
</organism>
<keyword evidence="5" id="KW-1185">Reference proteome</keyword>
<dbReference type="Pfam" id="PF00505">
    <property type="entry name" value="HMG_box"/>
    <property type="match status" value="1"/>
</dbReference>
<dbReference type="SMART" id="SM00398">
    <property type="entry name" value="HMG"/>
    <property type="match status" value="2"/>
</dbReference>
<dbReference type="OrthoDB" id="1919336at2759"/>
<keyword evidence="1" id="KW-0238">DNA-binding</keyword>
<dbReference type="GO" id="GO:0005634">
    <property type="term" value="C:nucleus"/>
    <property type="evidence" value="ECO:0007669"/>
    <property type="project" value="UniProtKB-UniRule"/>
</dbReference>
<evidence type="ECO:0000313" key="4">
    <source>
        <dbReference type="EMBL" id="KAH7376557.1"/>
    </source>
</evidence>
<proteinExistence type="predicted"/>
<feature type="domain" description="HMG box" evidence="3">
    <location>
        <begin position="240"/>
        <end position="305"/>
    </location>
</feature>
<evidence type="ECO:0000256" key="1">
    <source>
        <dbReference type="PROSITE-ProRule" id="PRU00267"/>
    </source>
</evidence>
<comment type="caution">
    <text evidence="4">The sequence shown here is derived from an EMBL/GenBank/DDBJ whole genome shotgun (WGS) entry which is preliminary data.</text>
</comment>
<dbReference type="SUPFAM" id="SSF47095">
    <property type="entry name" value="HMG-box"/>
    <property type="match status" value="2"/>
</dbReference>
<accession>A0A8K0TSE2</accession>
<dbReference type="GO" id="GO:0003677">
    <property type="term" value="F:DNA binding"/>
    <property type="evidence" value="ECO:0007669"/>
    <property type="project" value="UniProtKB-UniRule"/>
</dbReference>
<dbReference type="Gene3D" id="1.10.30.10">
    <property type="entry name" value="High mobility group box domain"/>
    <property type="match status" value="2"/>
</dbReference>
<feature type="compositionally biased region" description="Basic and acidic residues" evidence="2">
    <location>
        <begin position="51"/>
        <end position="60"/>
    </location>
</feature>
<evidence type="ECO:0000313" key="5">
    <source>
        <dbReference type="Proteomes" id="UP000813385"/>
    </source>
</evidence>
<dbReference type="InterPro" id="IPR036910">
    <property type="entry name" value="HMG_box_dom_sf"/>
</dbReference>
<protein>
    <recommendedName>
        <fullName evidence="3">HMG box domain-containing protein</fullName>
    </recommendedName>
</protein>
<feature type="compositionally biased region" description="Basic residues" evidence="2">
    <location>
        <begin position="85"/>
        <end position="107"/>
    </location>
</feature>
<feature type="compositionally biased region" description="Low complexity" evidence="2">
    <location>
        <begin position="66"/>
        <end position="84"/>
    </location>
</feature>
<dbReference type="AlphaFoldDB" id="A0A8K0TSE2"/>
<name>A0A8K0TSE2_9PEZI</name>
<dbReference type="EMBL" id="JAGPXD010000001">
    <property type="protein sequence ID" value="KAH7376557.1"/>
    <property type="molecule type" value="Genomic_DNA"/>
</dbReference>